<dbReference type="Proteomes" id="UP000613160">
    <property type="component" value="Unassembled WGS sequence"/>
</dbReference>
<proteinExistence type="predicted"/>
<reference evidence="1" key="1">
    <citation type="journal article" date="2014" name="Int. J. Syst. Evol. Microbiol.">
        <title>Complete genome sequence of Corynebacterium casei LMG S-19264T (=DSM 44701T), isolated from a smear-ripened cheese.</title>
        <authorList>
            <consortium name="US DOE Joint Genome Institute (JGI-PGF)"/>
            <person name="Walter F."/>
            <person name="Albersmeier A."/>
            <person name="Kalinowski J."/>
            <person name="Ruckert C."/>
        </authorList>
    </citation>
    <scope>NUCLEOTIDE SEQUENCE</scope>
    <source>
        <strain evidence="1">CGMCC 1.15493</strain>
    </source>
</reference>
<reference evidence="1" key="2">
    <citation type="submission" date="2020-09" db="EMBL/GenBank/DDBJ databases">
        <authorList>
            <person name="Sun Q."/>
            <person name="Zhou Y."/>
        </authorList>
    </citation>
    <scope>NUCLEOTIDE SEQUENCE</scope>
    <source>
        <strain evidence="1">CGMCC 1.15493</strain>
    </source>
</reference>
<comment type="caution">
    <text evidence="1">The sequence shown here is derived from an EMBL/GenBank/DDBJ whole genome shotgun (WGS) entry which is preliminary data.</text>
</comment>
<protein>
    <submittedName>
        <fullName evidence="1">Uncharacterized protein</fullName>
    </submittedName>
</protein>
<name>A0A916YCC7_9HYPH</name>
<dbReference type="EMBL" id="BMJJ01000015">
    <property type="protein sequence ID" value="GGD39230.1"/>
    <property type="molecule type" value="Genomic_DNA"/>
</dbReference>
<organism evidence="1 2">
    <name type="scientific">Aureimonas glaciei</name>
    <dbReference type="NCBI Taxonomy" id="1776957"/>
    <lineage>
        <taxon>Bacteria</taxon>
        <taxon>Pseudomonadati</taxon>
        <taxon>Pseudomonadota</taxon>
        <taxon>Alphaproteobacteria</taxon>
        <taxon>Hyphomicrobiales</taxon>
        <taxon>Aurantimonadaceae</taxon>
        <taxon>Aureimonas</taxon>
    </lineage>
</organism>
<dbReference type="RefSeq" id="WP_188854934.1">
    <property type="nucleotide sequence ID" value="NZ_BMJJ01000015.1"/>
</dbReference>
<accession>A0A916YCC7</accession>
<gene>
    <name evidence="1" type="ORF">GCM10011335_47480</name>
</gene>
<dbReference type="AlphaFoldDB" id="A0A916YCC7"/>
<evidence type="ECO:0000313" key="2">
    <source>
        <dbReference type="Proteomes" id="UP000613160"/>
    </source>
</evidence>
<keyword evidence="2" id="KW-1185">Reference proteome</keyword>
<sequence length="89" mass="9929">MTIDQESLGQMEPVSRRMGATVVGMHPLHQASRRISEFREGRSLLKAKDLVGLLLCHGARAWRASQPPASPRLVVYSPVGDRAIRLRVR</sequence>
<evidence type="ECO:0000313" key="1">
    <source>
        <dbReference type="EMBL" id="GGD39230.1"/>
    </source>
</evidence>